<evidence type="ECO:0000256" key="4">
    <source>
        <dbReference type="SAM" id="MobiDB-lite"/>
    </source>
</evidence>
<dbReference type="EMBL" id="MCFD01000068">
    <property type="protein sequence ID" value="ORX64752.1"/>
    <property type="molecule type" value="Genomic_DNA"/>
</dbReference>
<feature type="region of interest" description="Disordered" evidence="4">
    <location>
        <begin position="1"/>
        <end position="21"/>
    </location>
</feature>
<dbReference type="Proteomes" id="UP000193922">
    <property type="component" value="Unassembled WGS sequence"/>
</dbReference>
<reference evidence="5 6" key="1">
    <citation type="submission" date="2016-07" db="EMBL/GenBank/DDBJ databases">
        <title>Pervasive Adenine N6-methylation of Active Genes in Fungi.</title>
        <authorList>
            <consortium name="DOE Joint Genome Institute"/>
            <person name="Mondo S.J."/>
            <person name="Dannebaum R.O."/>
            <person name="Kuo R.C."/>
            <person name="Labutti K."/>
            <person name="Haridas S."/>
            <person name="Kuo A."/>
            <person name="Salamov A."/>
            <person name="Ahrendt S.R."/>
            <person name="Lipzen A."/>
            <person name="Sullivan W."/>
            <person name="Andreopoulos W.B."/>
            <person name="Clum A."/>
            <person name="Lindquist E."/>
            <person name="Daum C."/>
            <person name="Ramamoorthy G.K."/>
            <person name="Gryganskyi A."/>
            <person name="Culley D."/>
            <person name="Magnuson J.K."/>
            <person name="James T.Y."/>
            <person name="O'Malley M.A."/>
            <person name="Stajich J.E."/>
            <person name="Spatafora J.W."/>
            <person name="Visel A."/>
            <person name="Grigoriev I.V."/>
        </authorList>
    </citation>
    <scope>NUCLEOTIDE SEQUENCE [LARGE SCALE GENOMIC DNA]</scope>
    <source>
        <strain evidence="5 6">ATCC 12442</strain>
    </source>
</reference>
<dbReference type="AlphaFoldDB" id="A0A1Y1VTZ1"/>
<dbReference type="Gene3D" id="3.40.50.150">
    <property type="entry name" value="Vaccinia Virus protein VP39"/>
    <property type="match status" value="1"/>
</dbReference>
<dbReference type="InterPro" id="IPR029063">
    <property type="entry name" value="SAM-dependent_MTases_sf"/>
</dbReference>
<keyword evidence="1 5" id="KW-0489">Methyltransferase</keyword>
<dbReference type="OrthoDB" id="10017101at2759"/>
<dbReference type="CDD" id="cd02440">
    <property type="entry name" value="AdoMet_MTases"/>
    <property type="match status" value="1"/>
</dbReference>
<evidence type="ECO:0000256" key="1">
    <source>
        <dbReference type="ARBA" id="ARBA00022603"/>
    </source>
</evidence>
<dbReference type="PROSITE" id="PS51608">
    <property type="entry name" value="SAM_MT_UBIE"/>
    <property type="match status" value="1"/>
</dbReference>
<keyword evidence="6" id="KW-1185">Reference proteome</keyword>
<evidence type="ECO:0000313" key="6">
    <source>
        <dbReference type="Proteomes" id="UP000193922"/>
    </source>
</evidence>
<keyword evidence="2 5" id="KW-0808">Transferase</keyword>
<protein>
    <submittedName>
        <fullName evidence="5">S-adenosyl-L-methionine-dependent methyltransferase</fullName>
    </submittedName>
</protein>
<organism evidence="5 6">
    <name type="scientific">Linderina pennispora</name>
    <dbReference type="NCBI Taxonomy" id="61395"/>
    <lineage>
        <taxon>Eukaryota</taxon>
        <taxon>Fungi</taxon>
        <taxon>Fungi incertae sedis</taxon>
        <taxon>Zoopagomycota</taxon>
        <taxon>Kickxellomycotina</taxon>
        <taxon>Kickxellomycetes</taxon>
        <taxon>Kickxellales</taxon>
        <taxon>Kickxellaceae</taxon>
        <taxon>Linderina</taxon>
    </lineage>
</organism>
<gene>
    <name evidence="5" type="ORF">DL89DRAFT_271930</name>
</gene>
<dbReference type="GO" id="GO:0008168">
    <property type="term" value="F:methyltransferase activity"/>
    <property type="evidence" value="ECO:0007669"/>
    <property type="project" value="UniProtKB-KW"/>
</dbReference>
<evidence type="ECO:0000313" key="5">
    <source>
        <dbReference type="EMBL" id="ORX64752.1"/>
    </source>
</evidence>
<sequence length="269" mass="29504">MTFEEYSSAGDVCTSDGEPISSKQADMNEAYSALASVYDKYNSESSIPLAAIAKRRGMEIIAPAPGVAFLDMAAGTGDMAMCFFEYQDIANHDAPSTATLVDLNADMLDIAKRRLGNTKWVKDGRVEFIEGNAEHISDIQNSTFDIYCCYLGMHNMVHRDRALSEAMRVLKPGGKIYVAEFNTGTWRIGKVVRRLLVQFVLYLITGTIGDRTMSLRLNRSALSFPSPPEFLQELKTAGFQVEGQGYRSIAYGLAALFSGTKPVECGSVL</sequence>
<dbReference type="PANTHER" id="PTHR43591:SF24">
    <property type="entry name" value="2-METHOXY-6-POLYPRENYL-1,4-BENZOQUINOL METHYLASE, MITOCHONDRIAL"/>
    <property type="match status" value="1"/>
</dbReference>
<dbReference type="InterPro" id="IPR004033">
    <property type="entry name" value="UbiE/COQ5_MeTrFase"/>
</dbReference>
<dbReference type="Pfam" id="PF01209">
    <property type="entry name" value="Ubie_methyltran"/>
    <property type="match status" value="1"/>
</dbReference>
<evidence type="ECO:0000256" key="3">
    <source>
        <dbReference type="ARBA" id="ARBA00022691"/>
    </source>
</evidence>
<dbReference type="PANTHER" id="PTHR43591">
    <property type="entry name" value="METHYLTRANSFERASE"/>
    <property type="match status" value="1"/>
</dbReference>
<comment type="caution">
    <text evidence="5">The sequence shown here is derived from an EMBL/GenBank/DDBJ whole genome shotgun (WGS) entry which is preliminary data.</text>
</comment>
<keyword evidence="3" id="KW-0949">S-adenosyl-L-methionine</keyword>
<evidence type="ECO:0000256" key="2">
    <source>
        <dbReference type="ARBA" id="ARBA00022679"/>
    </source>
</evidence>
<dbReference type="RefSeq" id="XP_040739352.1">
    <property type="nucleotide sequence ID" value="XM_040888958.1"/>
</dbReference>
<dbReference type="STRING" id="61395.A0A1Y1VTZ1"/>
<dbReference type="GeneID" id="63805606"/>
<proteinExistence type="predicted"/>
<dbReference type="SUPFAM" id="SSF53335">
    <property type="entry name" value="S-adenosyl-L-methionine-dependent methyltransferases"/>
    <property type="match status" value="1"/>
</dbReference>
<dbReference type="GO" id="GO:0032259">
    <property type="term" value="P:methylation"/>
    <property type="evidence" value="ECO:0007669"/>
    <property type="project" value="UniProtKB-KW"/>
</dbReference>
<name>A0A1Y1VTZ1_9FUNG</name>
<accession>A0A1Y1VTZ1</accession>